<dbReference type="InParanoid" id="S0EV17"/>
<dbReference type="HAMAP" id="MF_01350">
    <property type="entry name" value="NDH1_NuoH"/>
    <property type="match status" value="1"/>
</dbReference>
<feature type="transmembrane region" description="Helical" evidence="5">
    <location>
        <begin position="98"/>
        <end position="125"/>
    </location>
</feature>
<dbReference type="eggNOG" id="COG1005">
    <property type="taxonomic scope" value="Bacteria"/>
</dbReference>
<keyword evidence="5" id="KW-1278">Translocase</keyword>
<dbReference type="HOGENOM" id="CLU_015134_0_1_0"/>
<gene>
    <name evidence="5" type="primary">nuoH</name>
    <name evidence="7" type="ORF">CCALI_01770</name>
</gene>
<feature type="transmembrane region" description="Helical" evidence="5">
    <location>
        <begin position="319"/>
        <end position="339"/>
    </location>
</feature>
<keyword evidence="2 5" id="KW-0812">Transmembrane</keyword>
<dbReference type="PANTHER" id="PTHR11432:SF3">
    <property type="entry name" value="NADH-UBIQUINONE OXIDOREDUCTASE CHAIN 1"/>
    <property type="match status" value="1"/>
</dbReference>
<proteinExistence type="inferred from homology"/>
<dbReference type="EMBL" id="HF951689">
    <property type="protein sequence ID" value="CCW35583.1"/>
    <property type="molecule type" value="Genomic_DNA"/>
</dbReference>
<feature type="transmembrane region" description="Helical" evidence="5">
    <location>
        <begin position="186"/>
        <end position="210"/>
    </location>
</feature>
<comment type="subcellular location">
    <subcellularLocation>
        <location evidence="5 6">Cell membrane</location>
        <topology evidence="5 6">Multi-pass membrane protein</topology>
    </subcellularLocation>
    <subcellularLocation>
        <location evidence="1">Membrane</location>
        <topology evidence="1">Multi-pass membrane protein</topology>
    </subcellularLocation>
</comment>
<evidence type="ECO:0000256" key="3">
    <source>
        <dbReference type="ARBA" id="ARBA00022989"/>
    </source>
</evidence>
<keyword evidence="5 6" id="KW-0520">NAD</keyword>
<feature type="transmembrane region" description="Helical" evidence="5">
    <location>
        <begin position="230"/>
        <end position="252"/>
    </location>
</feature>
<dbReference type="InterPro" id="IPR018086">
    <property type="entry name" value="NADH_UbQ_OxRdtase_su1_CS"/>
</dbReference>
<accession>S0EV17</accession>
<dbReference type="PANTHER" id="PTHR11432">
    <property type="entry name" value="NADH DEHYDROGENASE SUBUNIT 1"/>
    <property type="match status" value="1"/>
</dbReference>
<keyword evidence="5" id="KW-0874">Quinone</keyword>
<dbReference type="AlphaFoldDB" id="S0EV17"/>
<organism evidence="7 8">
    <name type="scientific">Chthonomonas calidirosea (strain DSM 23976 / ICMP 18418 / T49)</name>
    <dbReference type="NCBI Taxonomy" id="1303518"/>
    <lineage>
        <taxon>Bacteria</taxon>
        <taxon>Bacillati</taxon>
        <taxon>Armatimonadota</taxon>
        <taxon>Chthonomonadia</taxon>
        <taxon>Chthonomonadales</taxon>
        <taxon>Chthonomonadaceae</taxon>
        <taxon>Chthonomonas</taxon>
    </lineage>
</organism>
<dbReference type="InterPro" id="IPR001694">
    <property type="entry name" value="NADH_UbQ_OxRdtase_su1/FPO"/>
</dbReference>
<evidence type="ECO:0000256" key="5">
    <source>
        <dbReference type="HAMAP-Rule" id="MF_01350"/>
    </source>
</evidence>
<feature type="transmembrane region" description="Helical" evidence="5">
    <location>
        <begin position="359"/>
        <end position="376"/>
    </location>
</feature>
<evidence type="ECO:0000256" key="2">
    <source>
        <dbReference type="ARBA" id="ARBA00022692"/>
    </source>
</evidence>
<keyword evidence="8" id="KW-1185">Reference proteome</keyword>
<keyword evidence="7" id="KW-0560">Oxidoreductase</keyword>
<feature type="transmembrane region" description="Helical" evidence="5">
    <location>
        <begin position="145"/>
        <end position="165"/>
    </location>
</feature>
<dbReference type="GO" id="GO:0048038">
    <property type="term" value="F:quinone binding"/>
    <property type="evidence" value="ECO:0007669"/>
    <property type="project" value="UniProtKB-KW"/>
</dbReference>
<dbReference type="PROSITE" id="PS00668">
    <property type="entry name" value="COMPLEX1_ND1_2"/>
    <property type="match status" value="1"/>
</dbReference>
<dbReference type="GO" id="GO:0016655">
    <property type="term" value="F:oxidoreductase activity, acting on NAD(P)H, quinone or similar compound as acceptor"/>
    <property type="evidence" value="ECO:0007669"/>
    <property type="project" value="UniProtKB-UniRule"/>
</dbReference>
<protein>
    <recommendedName>
        <fullName evidence="5">NADH-quinone oxidoreductase subunit H</fullName>
        <ecNumber evidence="5">7.1.1.-</ecNumber>
    </recommendedName>
    <alternativeName>
        <fullName evidence="5">NADH dehydrogenase I subunit H</fullName>
    </alternativeName>
    <alternativeName>
        <fullName evidence="5">NDH-1 subunit H</fullName>
    </alternativeName>
</protein>
<evidence type="ECO:0000313" key="7">
    <source>
        <dbReference type="EMBL" id="CCW35583.1"/>
    </source>
</evidence>
<evidence type="ECO:0000256" key="1">
    <source>
        <dbReference type="ARBA" id="ARBA00004141"/>
    </source>
</evidence>
<comment type="function">
    <text evidence="5">NDH-1 shuttles electrons from NADH, via FMN and iron-sulfur (Fe-S) centers, to quinones in the respiratory chain. The immediate electron acceptor for the enzyme in this species is believed to be ubiquinone. Couples the redox reaction to proton translocation (for every two electrons transferred, four hydrogen ions are translocated across the cytoplasmic membrane), and thus conserves the redox energy in a proton gradient. This subunit may bind ubiquinone.</text>
</comment>
<dbReference type="GO" id="GO:0009060">
    <property type="term" value="P:aerobic respiration"/>
    <property type="evidence" value="ECO:0007669"/>
    <property type="project" value="TreeGrafter"/>
</dbReference>
<dbReference type="Proteomes" id="UP000014227">
    <property type="component" value="Chromosome I"/>
</dbReference>
<dbReference type="NCBIfam" id="NF004741">
    <property type="entry name" value="PRK06076.1-2"/>
    <property type="match status" value="1"/>
</dbReference>
<reference evidence="8" key="1">
    <citation type="submission" date="2013-03" db="EMBL/GenBank/DDBJ databases">
        <title>Genome sequence of Chthonomonas calidirosea, the first sequenced genome from the Armatimonadetes phylum (formally candidate division OP10).</title>
        <authorList>
            <person name="Lee K.C.Y."/>
            <person name="Morgan X.C."/>
            <person name="Dunfield P.F."/>
            <person name="Tamas I."/>
            <person name="Houghton K.M."/>
            <person name="Vyssotski M."/>
            <person name="Ryan J.L.J."/>
            <person name="Lagutin K."/>
            <person name="McDonald I.R."/>
            <person name="Stott M.B."/>
        </authorList>
    </citation>
    <scope>NUCLEOTIDE SEQUENCE [LARGE SCALE GENOMIC DNA]</scope>
    <source>
        <strain evidence="8">DSM 23976 / ICMP 18418 / T49</strain>
    </source>
</reference>
<dbReference type="Pfam" id="PF00146">
    <property type="entry name" value="NADHdh"/>
    <property type="match status" value="1"/>
</dbReference>
<dbReference type="RefSeq" id="WP_016483111.1">
    <property type="nucleotide sequence ID" value="NC_021487.1"/>
</dbReference>
<dbReference type="GO" id="GO:0003954">
    <property type="term" value="F:NADH dehydrogenase activity"/>
    <property type="evidence" value="ECO:0007669"/>
    <property type="project" value="TreeGrafter"/>
</dbReference>
<name>S0EV17_CHTCT</name>
<keyword evidence="5" id="KW-0830">Ubiquinone</keyword>
<keyword evidence="5" id="KW-1003">Cell membrane</keyword>
<evidence type="ECO:0000256" key="6">
    <source>
        <dbReference type="RuleBase" id="RU000471"/>
    </source>
</evidence>
<dbReference type="KEGG" id="ccz:CCALI_01770"/>
<comment type="subunit">
    <text evidence="5">NDH-1 is composed of 14 different subunits. Subunits NuoA, H, J, K, L, M, N constitute the membrane sector of the complex.</text>
</comment>
<feature type="transmembrane region" description="Helical" evidence="5">
    <location>
        <begin position="289"/>
        <end position="307"/>
    </location>
</feature>
<comment type="similarity">
    <text evidence="5 6">Belongs to the complex I subunit 1 family.</text>
</comment>
<feature type="transmembrane region" description="Helical" evidence="5">
    <location>
        <begin position="29"/>
        <end position="52"/>
    </location>
</feature>
<dbReference type="GO" id="GO:0005886">
    <property type="term" value="C:plasma membrane"/>
    <property type="evidence" value="ECO:0007669"/>
    <property type="project" value="UniProtKB-SubCell"/>
</dbReference>
<dbReference type="STRING" id="454171.CP488_02322"/>
<evidence type="ECO:0000313" key="8">
    <source>
        <dbReference type="Proteomes" id="UP000014227"/>
    </source>
</evidence>
<evidence type="ECO:0000256" key="4">
    <source>
        <dbReference type="ARBA" id="ARBA00023136"/>
    </source>
</evidence>
<comment type="catalytic activity">
    <reaction evidence="5">
        <text>a quinone + NADH + 5 H(+)(in) = a quinol + NAD(+) + 4 H(+)(out)</text>
        <dbReference type="Rhea" id="RHEA:57888"/>
        <dbReference type="ChEBI" id="CHEBI:15378"/>
        <dbReference type="ChEBI" id="CHEBI:24646"/>
        <dbReference type="ChEBI" id="CHEBI:57540"/>
        <dbReference type="ChEBI" id="CHEBI:57945"/>
        <dbReference type="ChEBI" id="CHEBI:132124"/>
    </reaction>
</comment>
<dbReference type="EC" id="7.1.1.-" evidence="5"/>
<dbReference type="PATRIC" id="fig|1303518.3.peg.1829"/>
<dbReference type="OrthoDB" id="9803734at2"/>
<keyword evidence="4 5" id="KW-0472">Membrane</keyword>
<keyword evidence="3 5" id="KW-1133">Transmembrane helix</keyword>
<sequence>MTTQAGLLQKWYNLFIFPEYWHGIHLPSLVPYLGLVGILAFALGMLPFLIWIERVVVALMQDRIGPNRVGPRGLMQPAADVIKLFFKEDIRPRDVDRFLYFLAPFLSMTIAISAGAVLPWGSIAFRDAAGRVFLVPITAGNINVALLYALAMSSLSVYGLVLAGWSSNNKYSLLGGLRASAQVISYELAMGVALLCVVLLAGSLNLGQIVEAQNQLPFGWHLPALFKGSLFSWFWLQSLVVPVVIYTIAMVAETNRPPFDLPEAESELVAGYHTEYSAMKFATFFAAEYINMLLISGLNATIFWGGWLPPFNCVPFTLIPGFVWFGIKIMMGIYLYVWLRASLPRLRYDALMQLGWKRMLPIGLIWLFLLGGYSLLRTPKTGTALPAPTPSIVPTPPTPRHSIQFMPISARQGGGK</sequence>